<gene>
    <name evidence="1" type="ORF">R70211_00165</name>
</gene>
<dbReference type="RefSeq" id="WP_201138700.1">
    <property type="nucleotide sequence ID" value="NZ_CAJNAS010000001.1"/>
</dbReference>
<keyword evidence="2" id="KW-1185">Reference proteome</keyword>
<sequence>MNKTVSFRRAIADAVPELHDDPDKLLVFVDAGKVIATNEPTLSFEYRYTLNTIITDFAGDADAVFVALIAWVKRHQSDLFANADERMNAISFEVDHLTQTTCDLSIKLNLTESVVVGTDAAGAQTIKHVDEPVPEWTLDSLFEK</sequence>
<reference evidence="1" key="1">
    <citation type="submission" date="2021-02" db="EMBL/GenBank/DDBJ databases">
        <authorList>
            <person name="Vanwijnsberghe S."/>
        </authorList>
    </citation>
    <scope>NUCLEOTIDE SEQUENCE</scope>
    <source>
        <strain evidence="1">R-70211</strain>
    </source>
</reference>
<dbReference type="EMBL" id="CAJNAS010000001">
    <property type="protein sequence ID" value="CAE6855987.1"/>
    <property type="molecule type" value="Genomic_DNA"/>
</dbReference>
<evidence type="ECO:0000313" key="2">
    <source>
        <dbReference type="Proteomes" id="UP000675121"/>
    </source>
</evidence>
<name>A0A9N8MK76_9BURK</name>
<organism evidence="1 2">
    <name type="scientific">Paraburkholderia domus</name>
    <dbReference type="NCBI Taxonomy" id="2793075"/>
    <lineage>
        <taxon>Bacteria</taxon>
        <taxon>Pseudomonadati</taxon>
        <taxon>Pseudomonadota</taxon>
        <taxon>Betaproteobacteria</taxon>
        <taxon>Burkholderiales</taxon>
        <taxon>Burkholderiaceae</taxon>
        <taxon>Paraburkholderia</taxon>
    </lineage>
</organism>
<dbReference type="Proteomes" id="UP000675121">
    <property type="component" value="Unassembled WGS sequence"/>
</dbReference>
<dbReference type="Pfam" id="PF06891">
    <property type="entry name" value="P2_Phage_GpR"/>
    <property type="match status" value="1"/>
</dbReference>
<proteinExistence type="predicted"/>
<protein>
    <recommendedName>
        <fullName evidence="3">Phage tail protein</fullName>
    </recommendedName>
</protein>
<comment type="caution">
    <text evidence="1">The sequence shown here is derived from an EMBL/GenBank/DDBJ whole genome shotgun (WGS) entry which is preliminary data.</text>
</comment>
<dbReference type="AlphaFoldDB" id="A0A9N8MK76"/>
<evidence type="ECO:0000313" key="1">
    <source>
        <dbReference type="EMBL" id="CAE6855987.1"/>
    </source>
</evidence>
<evidence type="ECO:0008006" key="3">
    <source>
        <dbReference type="Google" id="ProtNLM"/>
    </source>
</evidence>
<dbReference type="InterPro" id="IPR009678">
    <property type="entry name" value="Phage_tail_completion_R"/>
</dbReference>
<accession>A0A9N8MK76</accession>